<accession>A0ABZ1IUH4</accession>
<gene>
    <name evidence="2" type="ORF">OHU27_09900</name>
</gene>
<reference evidence="2 3" key="1">
    <citation type="submission" date="2022-10" db="EMBL/GenBank/DDBJ databases">
        <title>The complete genomes of actinobacterial strains from the NBC collection.</title>
        <authorList>
            <person name="Joergensen T.S."/>
            <person name="Alvarez Arevalo M."/>
            <person name="Sterndorff E.B."/>
            <person name="Faurdal D."/>
            <person name="Vuksanovic O."/>
            <person name="Mourched A.-S."/>
            <person name="Charusanti P."/>
            <person name="Shaw S."/>
            <person name="Blin K."/>
            <person name="Weber T."/>
        </authorList>
    </citation>
    <scope>NUCLEOTIDE SEQUENCE [LARGE SCALE GENOMIC DNA]</scope>
    <source>
        <strain evidence="2 3">NBC_00206</strain>
    </source>
</reference>
<evidence type="ECO:0000313" key="2">
    <source>
        <dbReference type="EMBL" id="WTO82724.1"/>
    </source>
</evidence>
<organism evidence="2 3">
    <name type="scientific">Streptomyces nigra</name>
    <dbReference type="NCBI Taxonomy" id="1827580"/>
    <lineage>
        <taxon>Bacteria</taxon>
        <taxon>Bacillati</taxon>
        <taxon>Actinomycetota</taxon>
        <taxon>Actinomycetes</taxon>
        <taxon>Kitasatosporales</taxon>
        <taxon>Streptomycetaceae</taxon>
        <taxon>Streptomyces</taxon>
    </lineage>
</organism>
<feature type="compositionally biased region" description="Basic and acidic residues" evidence="1">
    <location>
        <begin position="41"/>
        <end position="64"/>
    </location>
</feature>
<name>A0ABZ1IUH4_9ACTN</name>
<keyword evidence="3" id="KW-1185">Reference proteome</keyword>
<dbReference type="EMBL" id="CP108125">
    <property type="protein sequence ID" value="WTO82724.1"/>
    <property type="molecule type" value="Genomic_DNA"/>
</dbReference>
<feature type="compositionally biased region" description="Gly residues" evidence="1">
    <location>
        <begin position="28"/>
        <end position="37"/>
    </location>
</feature>
<feature type="region of interest" description="Disordered" evidence="1">
    <location>
        <begin position="1"/>
        <end position="64"/>
    </location>
</feature>
<dbReference type="RefSeq" id="WP_159039062.1">
    <property type="nucleotide sequence ID" value="NZ_CP108125.1"/>
</dbReference>
<sequence length="64" mass="6845">MTRGGAGNMLGVGGARRHLGRTALRGGARSGRVGGGTDPVAQKRELLRRLQERRTEEARTEESS</sequence>
<dbReference type="Proteomes" id="UP001622690">
    <property type="component" value="Chromosome"/>
</dbReference>
<evidence type="ECO:0000256" key="1">
    <source>
        <dbReference type="SAM" id="MobiDB-lite"/>
    </source>
</evidence>
<dbReference type="InterPro" id="IPR046210">
    <property type="entry name" value="DUF6243"/>
</dbReference>
<protein>
    <submittedName>
        <fullName evidence="2">DUF6243 family protein</fullName>
    </submittedName>
</protein>
<dbReference type="Pfam" id="PF19756">
    <property type="entry name" value="DUF6243"/>
    <property type="match status" value="1"/>
</dbReference>
<proteinExistence type="predicted"/>
<evidence type="ECO:0000313" key="3">
    <source>
        <dbReference type="Proteomes" id="UP001622690"/>
    </source>
</evidence>
<feature type="compositionally biased region" description="Gly residues" evidence="1">
    <location>
        <begin position="1"/>
        <end position="14"/>
    </location>
</feature>